<dbReference type="Proteomes" id="UP000663868">
    <property type="component" value="Unassembled WGS sequence"/>
</dbReference>
<feature type="compositionally biased region" description="Polar residues" evidence="1">
    <location>
        <begin position="1257"/>
        <end position="1267"/>
    </location>
</feature>
<organism evidence="4 5">
    <name type="scientific">Adineta steineri</name>
    <dbReference type="NCBI Taxonomy" id="433720"/>
    <lineage>
        <taxon>Eukaryota</taxon>
        <taxon>Metazoa</taxon>
        <taxon>Spiralia</taxon>
        <taxon>Gnathifera</taxon>
        <taxon>Rotifera</taxon>
        <taxon>Eurotatoria</taxon>
        <taxon>Bdelloidea</taxon>
        <taxon>Adinetida</taxon>
        <taxon>Adinetidae</taxon>
        <taxon>Adineta</taxon>
    </lineage>
</organism>
<feature type="domain" description="Fibronectin type-III" evidence="3">
    <location>
        <begin position="686"/>
        <end position="777"/>
    </location>
</feature>
<feature type="compositionally biased region" description="Low complexity" evidence="1">
    <location>
        <begin position="230"/>
        <end position="271"/>
    </location>
</feature>
<keyword evidence="2" id="KW-1133">Transmembrane helix</keyword>
<dbReference type="InterPro" id="IPR036116">
    <property type="entry name" value="FN3_sf"/>
</dbReference>
<feature type="region of interest" description="Disordered" evidence="1">
    <location>
        <begin position="155"/>
        <end position="305"/>
    </location>
</feature>
<feature type="compositionally biased region" description="Polar residues" evidence="1">
    <location>
        <begin position="212"/>
        <end position="223"/>
    </location>
</feature>
<protein>
    <recommendedName>
        <fullName evidence="3">Fibronectin type-III domain-containing protein</fullName>
    </recommendedName>
</protein>
<feature type="domain" description="Fibronectin type-III" evidence="3">
    <location>
        <begin position="778"/>
        <end position="873"/>
    </location>
</feature>
<reference evidence="4" key="1">
    <citation type="submission" date="2021-02" db="EMBL/GenBank/DDBJ databases">
        <authorList>
            <person name="Nowell W R."/>
        </authorList>
    </citation>
    <scope>NUCLEOTIDE SEQUENCE</scope>
</reference>
<evidence type="ECO:0000256" key="1">
    <source>
        <dbReference type="SAM" id="MobiDB-lite"/>
    </source>
</evidence>
<dbReference type="EMBL" id="CAJOBB010000578">
    <property type="protein sequence ID" value="CAF3709443.1"/>
    <property type="molecule type" value="Genomic_DNA"/>
</dbReference>
<feature type="compositionally biased region" description="Low complexity" evidence="1">
    <location>
        <begin position="68"/>
        <end position="92"/>
    </location>
</feature>
<feature type="domain" description="Fibronectin type-III" evidence="3">
    <location>
        <begin position="1024"/>
        <end position="1121"/>
    </location>
</feature>
<feature type="compositionally biased region" description="Low complexity" evidence="1">
    <location>
        <begin position="1268"/>
        <end position="1280"/>
    </location>
</feature>
<dbReference type="PANTHER" id="PTHR24099">
    <property type="entry name" value="E3 UBIQUITIN-PROTEIN LIGASE TRIM36-RELATED"/>
    <property type="match status" value="1"/>
</dbReference>
<evidence type="ECO:0000313" key="4">
    <source>
        <dbReference type="EMBL" id="CAF3709443.1"/>
    </source>
</evidence>
<feature type="domain" description="Fibronectin type-III" evidence="3">
    <location>
        <begin position="500"/>
        <end position="592"/>
    </location>
</feature>
<feature type="region of interest" description="Disordered" evidence="1">
    <location>
        <begin position="1257"/>
        <end position="1289"/>
    </location>
</feature>
<keyword evidence="2" id="KW-0472">Membrane</keyword>
<evidence type="ECO:0000256" key="2">
    <source>
        <dbReference type="SAM" id="Phobius"/>
    </source>
</evidence>
<feature type="region of interest" description="Disordered" evidence="1">
    <location>
        <begin position="66"/>
        <end position="92"/>
    </location>
</feature>
<feature type="domain" description="Fibronectin type-III" evidence="3">
    <location>
        <begin position="877"/>
        <end position="968"/>
    </location>
</feature>
<dbReference type="Gene3D" id="2.60.40.10">
    <property type="entry name" value="Immunoglobulins"/>
    <property type="match status" value="8"/>
</dbReference>
<dbReference type="FunFam" id="2.60.40.10:FF:001846">
    <property type="entry name" value="Uncharacterized protein, isoform E"/>
    <property type="match status" value="1"/>
</dbReference>
<proteinExistence type="predicted"/>
<dbReference type="CDD" id="cd00063">
    <property type="entry name" value="FN3"/>
    <property type="match status" value="8"/>
</dbReference>
<comment type="caution">
    <text evidence="4">The sequence shown here is derived from an EMBL/GenBank/DDBJ whole genome shotgun (WGS) entry which is preliminary data.</text>
</comment>
<dbReference type="InterPro" id="IPR050617">
    <property type="entry name" value="E3_ligase_FN3/SPRY"/>
</dbReference>
<feature type="transmembrane region" description="Helical" evidence="2">
    <location>
        <begin position="1179"/>
        <end position="1202"/>
    </location>
</feature>
<evidence type="ECO:0000259" key="3">
    <source>
        <dbReference type="PROSITE" id="PS50853"/>
    </source>
</evidence>
<gene>
    <name evidence="4" type="ORF">KXQ929_LOCUS11627</name>
</gene>
<feature type="domain" description="Fibronectin type-III" evidence="3">
    <location>
        <begin position="596"/>
        <end position="682"/>
    </location>
</feature>
<dbReference type="SUPFAM" id="SSF49265">
    <property type="entry name" value="Fibronectin type III"/>
    <property type="match status" value="5"/>
</dbReference>
<name>A0A818V9P5_9BILA</name>
<feature type="compositionally biased region" description="Low complexity" evidence="1">
    <location>
        <begin position="280"/>
        <end position="291"/>
    </location>
</feature>
<evidence type="ECO:0000313" key="5">
    <source>
        <dbReference type="Proteomes" id="UP000663868"/>
    </source>
</evidence>
<dbReference type="PROSITE" id="PS50853">
    <property type="entry name" value="FN3"/>
    <property type="match status" value="7"/>
</dbReference>
<keyword evidence="2" id="KW-0812">Transmembrane</keyword>
<dbReference type="InterPro" id="IPR013783">
    <property type="entry name" value="Ig-like_fold"/>
</dbReference>
<dbReference type="InterPro" id="IPR003961">
    <property type="entry name" value="FN3_dom"/>
</dbReference>
<dbReference type="Pfam" id="PF00041">
    <property type="entry name" value="fn3"/>
    <property type="match status" value="6"/>
</dbReference>
<sequence>MYEMGGFQINGFYPTTSSGSSNTSSPDSLKHQRLLVTTTPSPPNVPHPYFHQQQQQQYLFDHHRFHFNHNNNNNNSNSNGSSEIHSSSSSTTSSHDQLYPWFAAQSSAQQLQSPATVRMISENGPAFPLPLHLPPGHMVQQVLDENGVLTHVIMSQPGPHPPPPPPPHHHMHTGYPSSPYNGLYGHPSQYHNPNVYGPYPTETLSYPPPRSACNSTSPTTNPSHCLLHLSESNGSSTTVTGGSTTSSSNSTNNQSHSSSVYNTTNNNCNTTSGGGGGGASSSNGRNLNNSGGHKRRIIPPSHTNNNSYSNLCFQMKDNLNRSLPVKSYRQIRLNTKFLIDGSHKTPPQHHHHPSHYSSFYPDMIVQSTNEPVDLATTAEFDKERQTIETSLSKLSPPIIQDIESRSALVRIQPPRSTSSTSSQSDYSIDFTNLIYELLLSDKGQDAKYKQVYCGDANEITLKDLKPATEYHLKVCACIDSCKGEYTNPVPFTTEQCEPDRPSTPKLLGSRLKNSLTLKWTATADNGSKITNYILEYDEGKGREFIEVYRGIKKQFLINKLTPATFYGFRLAAENSIGRSEFSETIQFSTLGTIPPEPDPPMLSDKGVKYLTLTWTNRPIDETFTLQMNDESNYFRNRYTGPLLTCTVTDLYRNTEYKFRLAAHNQEGQSNYSQIATYKTLPDRPDPPAKPRIKGQIQATQCRIAWDPPRDNGGAEIQQYHLELEESKGFHMIYNGLETEYLLEQLIPGHSYSLRLSCSSIGGHSDPSDITQIKTPAVAPTSCHPPKISGKPKANSLHLRWAYPDYDGGSPVIEFEVQVTNPDSSSRIVYRGRDLDCVVAGLLPGRPYLFQVRAFNRAGAGPWSEYLDVLSGFGVPEAPRNISVECRTPNTAYISWEEGVNNGATITEYRLEWSRKENDSFMQLYCGTNNTYEAKGLTPVTHYFFRVQAVNSAGPSPYSMLVSCVTPASPPSIVSSVKAYPKSTSMTVTWKEPANNGSSITGYYIDIGEKELIFVSPELTEFTIDENTPNITDITSTSCVFNWQAHKSLGNDTISYILQLQTYRKENDYTVIYNGELTSYRATDLESGVDYRVRVCAIRTTDEGLTLNSPFSPATHFVLPRPGDLPTVSSNSKILDNRLLNNNDNHDQHISFLNRYRLICSRKFKSLKLFESRTLTDQQWAFVISVGFALLAIFIAIFANVIYSKPQSPVKSIKSIVTTFSPQTSIVSENSTSQSPVKSVKSVVTKYSPQTSIHSEYLTPQSSIQHSQTSTDSESTLSNDDSSSDDSYYEEFMNKSPTKHVHFADLLEPQISIDMKLENDEVEFFAVVAIDNTISPIHDKNNNINKPIRKRDKIRAMFHNKFHRSHSISSAADPHEWNEVLAKTLVSMRHDIEDIIAGFDDIDQPIEEKSASNTSDLILTTPRLSFRERQQAKIQMMRMAQMFHPPNLLTCNIKESPYPYTDIVDSGNFHFFGNKSTPAETFFVQHKPFQHKKFRYRTQRGLLKMRHDLEKMKHDLYGKSIEKTHRELPSHDVQNYRSRLEKTLLEVRTQISEYDRVHALTNNHRPSISQIISSMKKVDPEKQAQIDDYRSKLRPTEYTEEKDNHELVSAPFIPRRPPYRPNNIKKDIEEDNQIIDPRFDRTTFIDLNKEADIFFGTDEQPFWNQPENLKLSASPLPARRRSSQIVLPTKIKFWDRLIYTIKYKQKLMKDKESNDMEYSDCISPSQQRKSQSLIMLHEEESVEF</sequence>
<dbReference type="SMART" id="SM00060">
    <property type="entry name" value="FN3"/>
    <property type="match status" value="7"/>
</dbReference>
<feature type="domain" description="Fibronectin type-III" evidence="3">
    <location>
        <begin position="393"/>
        <end position="496"/>
    </location>
</feature>
<accession>A0A818V9P5</accession>
<dbReference type="PANTHER" id="PTHR24099:SF11">
    <property type="entry name" value="FIBRONECTIN TYPE III DOMAIN-CONTAINING 3BA-RELATED"/>
    <property type="match status" value="1"/>
</dbReference>